<comment type="cofactor">
    <cofactor evidence="1">
        <name>FAD</name>
        <dbReference type="ChEBI" id="CHEBI:57692"/>
    </cofactor>
</comment>
<dbReference type="AlphaFoldDB" id="A0A2A5WEZ5"/>
<keyword evidence="7" id="KW-0503">Monooxygenase</keyword>
<dbReference type="UniPathway" id="UPA00232"/>
<proteinExistence type="inferred from homology"/>
<evidence type="ECO:0000256" key="4">
    <source>
        <dbReference type="ARBA" id="ARBA00022630"/>
    </source>
</evidence>
<evidence type="ECO:0000256" key="6">
    <source>
        <dbReference type="ARBA" id="ARBA00023002"/>
    </source>
</evidence>
<keyword evidence="5" id="KW-0274">FAD</keyword>
<dbReference type="NCBIfam" id="TIGR01988">
    <property type="entry name" value="Ubi-OHases"/>
    <property type="match status" value="1"/>
</dbReference>
<dbReference type="SUPFAM" id="SSF51905">
    <property type="entry name" value="FAD/NAD(P)-binding domain"/>
    <property type="match status" value="1"/>
</dbReference>
<dbReference type="NCBIfam" id="TIGR01984">
    <property type="entry name" value="UbiH"/>
    <property type="match status" value="1"/>
</dbReference>
<sequence>MDITSPDNSYEIVIVGGGMVGASFAYALSQSFGGTCPSILVVEASAPLSDKFLQPSFDARSTALSFGSRQIFEALNLWQILEPQVSAIHEIHVSDKGRFGSTQLTREELSVEALGYVVENADLGAVLNEKLKVSNHIDFLIPASIQQISPTPGGMDLSISTESKRFNVSANLVVLADGGRSPICKQLGIEQSKESYQQHAIITNITFEEPHNNIAFERFTENGPLAVLPLREFEGENRCSLVWTTAERESENLMGLSESGLISNLQASFGNRLGKLTSIGEKFCFPLSLSIAKEQIRPGLVLLGNVAHTLHPVAGQGLNLALRDIDALVTILKTASENQQSFGSMQTLQTYVNSQKFDQQKVISFTDVLTKLFSSKKLARIATRKFGLLSLELIPAVRKRFAEQAMGLSRKF</sequence>
<protein>
    <submittedName>
        <fullName evidence="9">2-octaprenyl-6-methoxyphenyl hydroxylase</fullName>
    </submittedName>
</protein>
<evidence type="ECO:0000256" key="2">
    <source>
        <dbReference type="ARBA" id="ARBA00004749"/>
    </source>
</evidence>
<dbReference type="EMBL" id="NTJZ01000002">
    <property type="protein sequence ID" value="PDH34873.1"/>
    <property type="molecule type" value="Genomic_DNA"/>
</dbReference>
<dbReference type="Proteomes" id="UP000219329">
    <property type="component" value="Unassembled WGS sequence"/>
</dbReference>
<gene>
    <name evidence="9" type="ORF">CNF02_02285</name>
</gene>
<evidence type="ECO:0000313" key="9">
    <source>
        <dbReference type="EMBL" id="PDH34873.1"/>
    </source>
</evidence>
<dbReference type="GO" id="GO:0008681">
    <property type="term" value="F:2-octaprenyl-6-methoxyphenol hydroxylase activity"/>
    <property type="evidence" value="ECO:0007669"/>
    <property type="project" value="InterPro"/>
</dbReference>
<dbReference type="InterPro" id="IPR011295">
    <property type="entry name" value="UbiH"/>
</dbReference>
<dbReference type="GO" id="GO:0006744">
    <property type="term" value="P:ubiquinone biosynthetic process"/>
    <property type="evidence" value="ECO:0007669"/>
    <property type="project" value="UniProtKB-UniPathway"/>
</dbReference>
<dbReference type="InterPro" id="IPR051205">
    <property type="entry name" value="UbiH/COQ6_monooxygenase"/>
</dbReference>
<dbReference type="PANTHER" id="PTHR43876:SF8">
    <property type="entry name" value="2-OCTAPRENYL-6-METHOXYPHENOL HYDROXYLASE"/>
    <property type="match status" value="1"/>
</dbReference>
<dbReference type="NCBIfam" id="NF004356">
    <property type="entry name" value="PRK05732.1"/>
    <property type="match status" value="1"/>
</dbReference>
<keyword evidence="6" id="KW-0560">Oxidoreductase</keyword>
<evidence type="ECO:0000256" key="5">
    <source>
        <dbReference type="ARBA" id="ARBA00022827"/>
    </source>
</evidence>
<dbReference type="Pfam" id="PF01494">
    <property type="entry name" value="FAD_binding_3"/>
    <property type="match status" value="1"/>
</dbReference>
<evidence type="ECO:0000256" key="7">
    <source>
        <dbReference type="ARBA" id="ARBA00023033"/>
    </source>
</evidence>
<dbReference type="Gene3D" id="3.50.50.60">
    <property type="entry name" value="FAD/NAD(P)-binding domain"/>
    <property type="match status" value="2"/>
</dbReference>
<dbReference type="PRINTS" id="PR00420">
    <property type="entry name" value="RNGMNOXGNASE"/>
</dbReference>
<evidence type="ECO:0000313" key="10">
    <source>
        <dbReference type="Proteomes" id="UP000219329"/>
    </source>
</evidence>
<accession>A0A2A5WEZ5</accession>
<dbReference type="PANTHER" id="PTHR43876">
    <property type="entry name" value="UBIQUINONE BIOSYNTHESIS MONOOXYGENASE COQ6, MITOCHONDRIAL"/>
    <property type="match status" value="1"/>
</dbReference>
<feature type="domain" description="FAD-binding" evidence="8">
    <location>
        <begin position="10"/>
        <end position="356"/>
    </location>
</feature>
<comment type="caution">
    <text evidence="9">The sequence shown here is derived from an EMBL/GenBank/DDBJ whole genome shotgun (WGS) entry which is preliminary data.</text>
</comment>
<dbReference type="InterPro" id="IPR010971">
    <property type="entry name" value="UbiH/COQ6"/>
</dbReference>
<comment type="similarity">
    <text evidence="3">Belongs to the UbiH/COQ6 family.</text>
</comment>
<evidence type="ECO:0000259" key="8">
    <source>
        <dbReference type="Pfam" id="PF01494"/>
    </source>
</evidence>
<comment type="pathway">
    <text evidence="2">Cofactor biosynthesis; ubiquinone biosynthesis.</text>
</comment>
<dbReference type="InterPro" id="IPR002938">
    <property type="entry name" value="FAD-bd"/>
</dbReference>
<organism evidence="9 10">
    <name type="scientific">OM182 bacterium MED-G28</name>
    <dbReference type="NCBI Taxonomy" id="1986256"/>
    <lineage>
        <taxon>Bacteria</taxon>
        <taxon>Pseudomonadati</taxon>
        <taxon>Pseudomonadota</taxon>
        <taxon>Gammaproteobacteria</taxon>
        <taxon>OMG group</taxon>
        <taxon>OM182 clade</taxon>
    </lineage>
</organism>
<dbReference type="InterPro" id="IPR036188">
    <property type="entry name" value="FAD/NAD-bd_sf"/>
</dbReference>
<evidence type="ECO:0000256" key="1">
    <source>
        <dbReference type="ARBA" id="ARBA00001974"/>
    </source>
</evidence>
<name>A0A2A5WEZ5_9GAMM</name>
<reference evidence="9 10" key="1">
    <citation type="submission" date="2017-08" db="EMBL/GenBank/DDBJ databases">
        <title>Fine stratification of microbial communities through a metagenomic profile of the photic zone.</title>
        <authorList>
            <person name="Haro-Moreno J.M."/>
            <person name="Lopez-Perez M."/>
            <person name="De La Torre J."/>
            <person name="Picazo A."/>
            <person name="Camacho A."/>
            <person name="Rodriguez-Valera F."/>
        </authorList>
    </citation>
    <scope>NUCLEOTIDE SEQUENCE [LARGE SCALE GENOMIC DNA]</scope>
    <source>
        <strain evidence="9">MED-G28</strain>
    </source>
</reference>
<keyword evidence="4" id="KW-0285">Flavoprotein</keyword>
<evidence type="ECO:0000256" key="3">
    <source>
        <dbReference type="ARBA" id="ARBA00005349"/>
    </source>
</evidence>
<dbReference type="GO" id="GO:0071949">
    <property type="term" value="F:FAD binding"/>
    <property type="evidence" value="ECO:0007669"/>
    <property type="project" value="InterPro"/>
</dbReference>